<sequence length="650" mass="72636">MHPTVRTIPGQTGPSSNNKPSTSISSTIQSQSPTQNAQEGAPDSSAPSNDKNQSPSSAPIPPELPSPRPAPSYVGVTLSPAYLQTFSNQIPLNDEALRKRFLEEVRDRVTVDMSDGYGTRDRGGLKILISVMEEQEEEEEKKNRKENKGKKRKNQNKKLKPSIMNVQPIVPVSKKKKEKKKKKRKFVPPPFSSLTTASHTLKLLDYQRRTSHVTTRSFNALSDLRYYDGQASYDNIVKESEQKGKTAYVINRHGSSEEYAKLVQRLGRINKVWARREFFYGTSDVEFFKRPPSVRNDWVGTKREINSKRPKKQKRFGKSLLGQELQDLNKSRSEQGEKIKVGAVVTALNFSRDVLHRGAVLTSTDKSVLVQFERKNLAVQDTPIQFVAMHSVPGVVSNVGGGDYLSGNGEGWDGMDLGCWKVEGWEVRKALGGEATKTINDLAKEERAEVKARVDRVCECESLVSVAEMITELHEIKSHVLEGLLVTEGKGPHGLWLREFLTVVNEGLIKCEGVLRTGYGGLFERGWRELSEEEGRGMVKSILESGIRSKLGKRSDLLVQARISGELNSCAQKSDKESEYFDECNALLSILEGMREEVYGGGLEIEAIMENLRPRVGEGGGDEEEDLWWDLGRAVKEYVAEVGLREVIRG</sequence>
<feature type="compositionally biased region" description="Basic residues" evidence="1">
    <location>
        <begin position="173"/>
        <end position="186"/>
    </location>
</feature>
<gene>
    <name evidence="2" type="ORF">TrST_g9387</name>
</gene>
<name>A0A9W7BZR1_9STRA</name>
<feature type="region of interest" description="Disordered" evidence="1">
    <location>
        <begin position="1"/>
        <end position="73"/>
    </location>
</feature>
<dbReference type="EMBL" id="BRXY01000470">
    <property type="protein sequence ID" value="GMH96637.1"/>
    <property type="molecule type" value="Genomic_DNA"/>
</dbReference>
<comment type="caution">
    <text evidence="2">The sequence shown here is derived from an EMBL/GenBank/DDBJ whole genome shotgun (WGS) entry which is preliminary data.</text>
</comment>
<feature type="region of interest" description="Disordered" evidence="1">
    <location>
        <begin position="133"/>
        <end position="191"/>
    </location>
</feature>
<feature type="compositionally biased region" description="Basic residues" evidence="1">
    <location>
        <begin position="144"/>
        <end position="160"/>
    </location>
</feature>
<evidence type="ECO:0000313" key="3">
    <source>
        <dbReference type="Proteomes" id="UP001165085"/>
    </source>
</evidence>
<accession>A0A9W7BZR1</accession>
<keyword evidence="3" id="KW-1185">Reference proteome</keyword>
<evidence type="ECO:0000313" key="2">
    <source>
        <dbReference type="EMBL" id="GMH96637.1"/>
    </source>
</evidence>
<dbReference type="Proteomes" id="UP001165085">
    <property type="component" value="Unassembled WGS sequence"/>
</dbReference>
<organism evidence="2 3">
    <name type="scientific">Triparma strigata</name>
    <dbReference type="NCBI Taxonomy" id="1606541"/>
    <lineage>
        <taxon>Eukaryota</taxon>
        <taxon>Sar</taxon>
        <taxon>Stramenopiles</taxon>
        <taxon>Ochrophyta</taxon>
        <taxon>Bolidophyceae</taxon>
        <taxon>Parmales</taxon>
        <taxon>Triparmaceae</taxon>
        <taxon>Triparma</taxon>
    </lineage>
</organism>
<dbReference type="OrthoDB" id="10337853at2759"/>
<feature type="compositionally biased region" description="Pro residues" evidence="1">
    <location>
        <begin position="58"/>
        <end position="70"/>
    </location>
</feature>
<dbReference type="AlphaFoldDB" id="A0A9W7BZR1"/>
<reference evidence="3" key="1">
    <citation type="journal article" date="2023" name="Commun. Biol.">
        <title>Genome analysis of Parmales, the sister group of diatoms, reveals the evolutionary specialization of diatoms from phago-mixotrophs to photoautotrophs.</title>
        <authorList>
            <person name="Ban H."/>
            <person name="Sato S."/>
            <person name="Yoshikawa S."/>
            <person name="Yamada K."/>
            <person name="Nakamura Y."/>
            <person name="Ichinomiya M."/>
            <person name="Sato N."/>
            <person name="Blanc-Mathieu R."/>
            <person name="Endo H."/>
            <person name="Kuwata A."/>
            <person name="Ogata H."/>
        </authorList>
    </citation>
    <scope>NUCLEOTIDE SEQUENCE [LARGE SCALE GENOMIC DNA]</scope>
    <source>
        <strain evidence="3">NIES 3701</strain>
    </source>
</reference>
<feature type="compositionally biased region" description="Low complexity" evidence="1">
    <location>
        <begin position="14"/>
        <end position="35"/>
    </location>
</feature>
<evidence type="ECO:0000256" key="1">
    <source>
        <dbReference type="SAM" id="MobiDB-lite"/>
    </source>
</evidence>
<proteinExistence type="predicted"/>
<protein>
    <submittedName>
        <fullName evidence="2">Uncharacterized protein</fullName>
    </submittedName>
</protein>